<organism evidence="1 2">
    <name type="scientific">Prorocentrum cordatum</name>
    <dbReference type="NCBI Taxonomy" id="2364126"/>
    <lineage>
        <taxon>Eukaryota</taxon>
        <taxon>Sar</taxon>
        <taxon>Alveolata</taxon>
        <taxon>Dinophyceae</taxon>
        <taxon>Prorocentrales</taxon>
        <taxon>Prorocentraceae</taxon>
        <taxon>Prorocentrum</taxon>
    </lineage>
</organism>
<feature type="non-terminal residue" evidence="1">
    <location>
        <position position="1"/>
    </location>
</feature>
<name>A0ABN9TK61_9DINO</name>
<accession>A0ABN9TK61</accession>
<keyword evidence="2" id="KW-1185">Reference proteome</keyword>
<proteinExistence type="predicted"/>
<dbReference type="Proteomes" id="UP001189429">
    <property type="component" value="Unassembled WGS sequence"/>
</dbReference>
<protein>
    <submittedName>
        <fullName evidence="1">Uncharacterized protein</fullName>
    </submittedName>
</protein>
<comment type="caution">
    <text evidence="1">The sequence shown here is derived from an EMBL/GenBank/DDBJ whole genome shotgun (WGS) entry which is preliminary data.</text>
</comment>
<evidence type="ECO:0000313" key="1">
    <source>
        <dbReference type="EMBL" id="CAK0846227.1"/>
    </source>
</evidence>
<gene>
    <name evidence="1" type="ORF">PCOR1329_LOCUS39787</name>
</gene>
<evidence type="ECO:0000313" key="2">
    <source>
        <dbReference type="Proteomes" id="UP001189429"/>
    </source>
</evidence>
<sequence length="141" mass="16000">REPSRRSPGSARRPPTVYVRGVFFFFCHLRQYCRLRVHLVAFGIANPHPDIVMWWSLLIGGAMLLWVQNCYADPGWLTPRTIFPQDHLIGDDPNDAFDAWQPVESQMAHCESLSQDVPGLGPGERSDGSLDLARLELEQNN</sequence>
<dbReference type="EMBL" id="CAUYUJ010014807">
    <property type="protein sequence ID" value="CAK0846227.1"/>
    <property type="molecule type" value="Genomic_DNA"/>
</dbReference>
<reference evidence="1" key="1">
    <citation type="submission" date="2023-10" db="EMBL/GenBank/DDBJ databases">
        <authorList>
            <person name="Chen Y."/>
            <person name="Shah S."/>
            <person name="Dougan E. K."/>
            <person name="Thang M."/>
            <person name="Chan C."/>
        </authorList>
    </citation>
    <scope>NUCLEOTIDE SEQUENCE [LARGE SCALE GENOMIC DNA]</scope>
</reference>